<evidence type="ECO:0000313" key="2">
    <source>
        <dbReference type="EMBL" id="EYC23771.1"/>
    </source>
</evidence>
<feature type="chain" id="PRO_5001489081" evidence="1">
    <location>
        <begin position="21"/>
        <end position="198"/>
    </location>
</feature>
<sequence length="198" mass="21789">MNNSITVLFVVILAIQHATAQTPKGKFDSKVKSLGVTFFTVPEIAKFTECADDSFYDLASMDKIKDKCFSCAMDTVPISKYGTLMNTKSSMDSCLKPAGQTTMKLIDKVMPALKTALTKVYDKVIADIKAAKNAGSAKQTVMNKGYTTATSVMTKPLIEQVCKMMVQKISKLEWNCFLANAKSLIDFAQYECSKIVKK</sequence>
<dbReference type="AlphaFoldDB" id="A0A016V911"/>
<organism evidence="2 3">
    <name type="scientific">Ancylostoma ceylanicum</name>
    <dbReference type="NCBI Taxonomy" id="53326"/>
    <lineage>
        <taxon>Eukaryota</taxon>
        <taxon>Metazoa</taxon>
        <taxon>Ecdysozoa</taxon>
        <taxon>Nematoda</taxon>
        <taxon>Chromadorea</taxon>
        <taxon>Rhabditida</taxon>
        <taxon>Rhabditina</taxon>
        <taxon>Rhabditomorpha</taxon>
        <taxon>Strongyloidea</taxon>
        <taxon>Ancylostomatidae</taxon>
        <taxon>Ancylostomatinae</taxon>
        <taxon>Ancylostoma</taxon>
    </lineage>
</organism>
<protein>
    <submittedName>
        <fullName evidence="2">Uncharacterized protein</fullName>
    </submittedName>
</protein>
<dbReference type="Proteomes" id="UP000024635">
    <property type="component" value="Unassembled WGS sequence"/>
</dbReference>
<reference evidence="3" key="1">
    <citation type="journal article" date="2015" name="Nat. Genet.">
        <title>The genome and transcriptome of the zoonotic hookworm Ancylostoma ceylanicum identify infection-specific gene families.</title>
        <authorList>
            <person name="Schwarz E.M."/>
            <person name="Hu Y."/>
            <person name="Antoshechkin I."/>
            <person name="Miller M.M."/>
            <person name="Sternberg P.W."/>
            <person name="Aroian R.V."/>
        </authorList>
    </citation>
    <scope>NUCLEOTIDE SEQUENCE</scope>
    <source>
        <strain evidence="3">HY135</strain>
    </source>
</reference>
<gene>
    <name evidence="2" type="primary">Acey_s0015.g2822</name>
    <name evidence="2" type="ORF">Y032_0015g2822</name>
</gene>
<evidence type="ECO:0000313" key="3">
    <source>
        <dbReference type="Proteomes" id="UP000024635"/>
    </source>
</evidence>
<dbReference type="STRING" id="53326.A0A016V911"/>
<keyword evidence="3" id="KW-1185">Reference proteome</keyword>
<keyword evidence="1" id="KW-0732">Signal</keyword>
<dbReference type="EMBL" id="JARK01001351">
    <property type="protein sequence ID" value="EYC23771.1"/>
    <property type="molecule type" value="Genomic_DNA"/>
</dbReference>
<evidence type="ECO:0000256" key="1">
    <source>
        <dbReference type="SAM" id="SignalP"/>
    </source>
</evidence>
<dbReference type="PANTHER" id="PTHR36161">
    <property type="entry name" value="PROTEIN CBG06377-RELATED"/>
    <property type="match status" value="1"/>
</dbReference>
<name>A0A016V911_9BILA</name>
<feature type="signal peptide" evidence="1">
    <location>
        <begin position="1"/>
        <end position="20"/>
    </location>
</feature>
<comment type="caution">
    <text evidence="2">The sequence shown here is derived from an EMBL/GenBank/DDBJ whole genome shotgun (WGS) entry which is preliminary data.</text>
</comment>
<dbReference type="OrthoDB" id="5814219at2759"/>
<accession>A0A016V911</accession>
<proteinExistence type="predicted"/>